<name>A0A699GYC5_TANCI</name>
<dbReference type="SUPFAM" id="SSF56672">
    <property type="entry name" value="DNA/RNA polymerases"/>
    <property type="match status" value="1"/>
</dbReference>
<dbReference type="Gene3D" id="3.60.10.10">
    <property type="entry name" value="Endonuclease/exonuclease/phosphatase"/>
    <property type="match status" value="1"/>
</dbReference>
<dbReference type="EMBL" id="BKCJ010055037">
    <property type="protein sequence ID" value="GEW35694.1"/>
    <property type="molecule type" value="Genomic_DNA"/>
</dbReference>
<dbReference type="InterPro" id="IPR000477">
    <property type="entry name" value="RT_dom"/>
</dbReference>
<dbReference type="PANTHER" id="PTHR31635:SF196">
    <property type="entry name" value="REVERSE TRANSCRIPTASE DOMAIN-CONTAINING PROTEIN-RELATED"/>
    <property type="match status" value="1"/>
</dbReference>
<sequence>QVKDATNEFEVDGRIAWVEVEGVPYRLWTENTFARIADKWGKLLDVDDQDEACFHSKRLCVYMKSGNSIREDFKIIHRDTDKHSDGDRVPDSIFEDEELVKSYVDGKHSEKKMENSKDPFNLYSILNCQKQLDKKDIESDNSLNECCEVNNVKGSGNSSISSGHFKVYEIPRTGGSMVGLLEEVVKVRQVMGFKMEGCILNLEEIIGSQRVEEAIQETKMEKIDDFCVKQCWGNLVFDYVYSEAVGNSGGILYVWDTNSFCKCSVMVSDYFVINRGHWRLTGKNMMIIAVYAPQESKEKQSLWGFLHHEVGKWNEDVIIMGDFNEVRVKSDRFGSHFNPYGAQRFNSFISDSGLVEVNLGGCRFTWCYKSATKMSKLDIFLVSESVCNGSPNINAVTLESFLSGHRPILLKENRYDYGPTSFRFFHHWIEMDGFNVFVDNTWKNSPRVGPNALSSLMSKLKVLKKQIRLWNKSNMGFRKNEQISLKKKLEDIDSIIDSGLGNEVLINSRLDIIHQIQKLDSLDSKKRAQKAKIKWAIEGNENSGFFPCRFCKPEKSTASDFLDFPNQISSEQSVYLESEVTNADGFTFGFFGHFWHLVDMEVFEAVRPISLIGSIYKIIAKILTNRLVGVLGGIINEVQPAFIKDRQILDGPFILNEVMSWCKRKKKQTLLFKVDFEKAYDSVRWDFLDDVLSKFGFEEKWRKWIHCCLHSSKGSIIINGSPTDEFQFGKGLKQGDPLSPFLFLLVMETLHISFQRVVDAGMYQGIEVGSLVNLSHMFYADDAVFVGEWSKSNISSLFHVLDCFHKLSGLKINKNKSKIMGIKVEAGKVSRAAIKLGCLVLKSLFLYLGSYVLAPKVNGGLGISSLYALNRGLLFKWVWRFLAHESTLWSRVIKAIHGVDGNIDGIPIKGVNTCWTSITKEVKVLEEKGINLMSFMKKKLGNGLSTLFWEEGNPRGGLEDSQVEALASLVHPVVLNYSQDIWSWTLNISGEYTVASTRYLIDTRLLSKGELKTMWIRYVPIKVNTLAWKVMTNSLPIRFNILRCGIDIESLSCVNCDVGIETTNHLFFACDMAKKISQLITRWWDVPFMDVDSYGEWRSWIDNVKMPKKNKNMFEESWDEIITRRKEVPSKNVYSIDQEERIWHKIDVSVKIGQRVARESFAEGGWYGLDELPSGCGWVLLGRDLEEAGNRADVAVPLESIQVVSERSSYARALIEIRADVELKDIIVVAMPKLVMRGSTCVLFLLSISGNLPKSSNTSTTPIIEKTNEIERIIIDRKVTLVNDEVNPLETVDSSGDHDSEDEVKSIDNEMASFLASKKVGCGTNSLAEQWKETYENVDYDYDPYDDDIYEGQEIPDKIQSICDNLDIKVQGCKKK</sequence>
<dbReference type="CDD" id="cd01650">
    <property type="entry name" value="RT_nLTR_like"/>
    <property type="match status" value="1"/>
</dbReference>
<dbReference type="Pfam" id="PF13966">
    <property type="entry name" value="zf-RVT"/>
    <property type="match status" value="1"/>
</dbReference>
<evidence type="ECO:0000259" key="1">
    <source>
        <dbReference type="PROSITE" id="PS50878"/>
    </source>
</evidence>
<dbReference type="InterPro" id="IPR043502">
    <property type="entry name" value="DNA/RNA_pol_sf"/>
</dbReference>
<feature type="domain" description="Reverse transcriptase" evidence="1">
    <location>
        <begin position="579"/>
        <end position="852"/>
    </location>
</feature>
<keyword evidence="2" id="KW-0808">Transferase</keyword>
<dbReference type="PROSITE" id="PS50878">
    <property type="entry name" value="RT_POL"/>
    <property type="match status" value="1"/>
</dbReference>
<feature type="non-terminal residue" evidence="2">
    <location>
        <position position="1"/>
    </location>
</feature>
<dbReference type="GO" id="GO:0003964">
    <property type="term" value="F:RNA-directed DNA polymerase activity"/>
    <property type="evidence" value="ECO:0007669"/>
    <property type="project" value="UniProtKB-KW"/>
</dbReference>
<dbReference type="PANTHER" id="PTHR31635">
    <property type="entry name" value="REVERSE TRANSCRIPTASE DOMAIN-CONTAINING PROTEIN-RELATED"/>
    <property type="match status" value="1"/>
</dbReference>
<gene>
    <name evidence="2" type="ORF">Tci_207670</name>
</gene>
<dbReference type="SUPFAM" id="SSF56219">
    <property type="entry name" value="DNase I-like"/>
    <property type="match status" value="1"/>
</dbReference>
<dbReference type="Pfam" id="PF00078">
    <property type="entry name" value="RVT_1"/>
    <property type="match status" value="1"/>
</dbReference>
<dbReference type="InterPro" id="IPR026960">
    <property type="entry name" value="RVT-Znf"/>
</dbReference>
<organism evidence="2">
    <name type="scientific">Tanacetum cinerariifolium</name>
    <name type="common">Dalmatian daisy</name>
    <name type="synonym">Chrysanthemum cinerariifolium</name>
    <dbReference type="NCBI Taxonomy" id="118510"/>
    <lineage>
        <taxon>Eukaryota</taxon>
        <taxon>Viridiplantae</taxon>
        <taxon>Streptophyta</taxon>
        <taxon>Embryophyta</taxon>
        <taxon>Tracheophyta</taxon>
        <taxon>Spermatophyta</taxon>
        <taxon>Magnoliopsida</taxon>
        <taxon>eudicotyledons</taxon>
        <taxon>Gunneridae</taxon>
        <taxon>Pentapetalae</taxon>
        <taxon>asterids</taxon>
        <taxon>campanulids</taxon>
        <taxon>Asterales</taxon>
        <taxon>Asteraceae</taxon>
        <taxon>Asteroideae</taxon>
        <taxon>Anthemideae</taxon>
        <taxon>Anthemidinae</taxon>
        <taxon>Tanacetum</taxon>
    </lineage>
</organism>
<evidence type="ECO:0000313" key="2">
    <source>
        <dbReference type="EMBL" id="GEW35694.1"/>
    </source>
</evidence>
<comment type="caution">
    <text evidence="2">The sequence shown here is derived from an EMBL/GenBank/DDBJ whole genome shotgun (WGS) entry which is preliminary data.</text>
</comment>
<reference evidence="2" key="1">
    <citation type="journal article" date="2019" name="Sci. Rep.">
        <title>Draft genome of Tanacetum cinerariifolium, the natural source of mosquito coil.</title>
        <authorList>
            <person name="Yamashiro T."/>
            <person name="Shiraishi A."/>
            <person name="Satake H."/>
            <person name="Nakayama K."/>
        </authorList>
    </citation>
    <scope>NUCLEOTIDE SEQUENCE</scope>
</reference>
<keyword evidence="2" id="KW-0548">Nucleotidyltransferase</keyword>
<dbReference type="InterPro" id="IPR036691">
    <property type="entry name" value="Endo/exonu/phosph_ase_sf"/>
</dbReference>
<proteinExistence type="predicted"/>
<accession>A0A699GYC5</accession>
<keyword evidence="2" id="KW-0695">RNA-directed DNA polymerase</keyword>
<protein>
    <submittedName>
        <fullName evidence="2">RNA-directed DNA polymerase, eukaryota</fullName>
    </submittedName>
</protein>